<evidence type="ECO:0000256" key="12">
    <source>
        <dbReference type="RuleBase" id="RU000688"/>
    </source>
</evidence>
<dbReference type="PANTHER" id="PTHR26454:SF18">
    <property type="entry name" value="OLFACTORY RECEPTOR 6C76"/>
    <property type="match status" value="1"/>
</dbReference>
<keyword evidence="2 13" id="KW-1003">Cell membrane</keyword>
<evidence type="ECO:0000256" key="10">
    <source>
        <dbReference type="ARBA" id="ARBA00023180"/>
    </source>
</evidence>
<evidence type="ECO:0000256" key="2">
    <source>
        <dbReference type="ARBA" id="ARBA00022475"/>
    </source>
</evidence>
<keyword evidence="9 12" id="KW-0675">Receptor</keyword>
<keyword evidence="8 13" id="KW-0472">Membrane</keyword>
<dbReference type="SUPFAM" id="SSF81321">
    <property type="entry name" value="Family A G protein-coupled receptor-like"/>
    <property type="match status" value="1"/>
</dbReference>
<keyword evidence="7 12" id="KW-0297">G-protein coupled receptor</keyword>
<dbReference type="InterPro" id="IPR047132">
    <property type="entry name" value="Olfact_rcpt_6C-like"/>
</dbReference>
<dbReference type="EMBL" id="DYDO01000006">
    <property type="protein sequence ID" value="DBA22913.1"/>
    <property type="molecule type" value="Genomic_DNA"/>
</dbReference>
<sequence length="315" mass="35551">MLVLKNITIVTYFKLLGFHVTPYSIAPVFCLALLCYIITTTGNFLIIFLVLTNRRLQRPMYFFLCNLAFIDICLITTTVPNLLINILGKNKSISVFSCLIQLYIFFLSGTAEFLTLTVMSVDRYLAVCYPLHYHTLINRLVCIQIITGVWLGAFLILCIPFYLVMRLTFCVSEIDHFMCDVVPVLKNACINTAHLENCVFAASSVVIISFLVSFISYINIMIAVVKIRSVGGKERIISTCSSHAVAVSLLYGSCIFMYSLPKQIQTASFNKKVSIMNAILTPLMNPFFYTLRNKNVKEVVLGMLQKCHTMQSQKA</sequence>
<feature type="transmembrane region" description="Helical" evidence="13">
    <location>
        <begin position="236"/>
        <end position="261"/>
    </location>
</feature>
<evidence type="ECO:0000256" key="5">
    <source>
        <dbReference type="ARBA" id="ARBA00022725"/>
    </source>
</evidence>
<evidence type="ECO:0000256" key="11">
    <source>
        <dbReference type="ARBA" id="ARBA00023224"/>
    </source>
</evidence>
<keyword evidence="16" id="KW-1185">Reference proteome</keyword>
<feature type="transmembrane region" description="Helical" evidence="13">
    <location>
        <begin position="93"/>
        <end position="119"/>
    </location>
</feature>
<evidence type="ECO:0000256" key="7">
    <source>
        <dbReference type="ARBA" id="ARBA00023040"/>
    </source>
</evidence>
<evidence type="ECO:0000259" key="14">
    <source>
        <dbReference type="PROSITE" id="PS50262"/>
    </source>
</evidence>
<evidence type="ECO:0000313" key="16">
    <source>
        <dbReference type="Proteomes" id="UP001181693"/>
    </source>
</evidence>
<protein>
    <recommendedName>
        <fullName evidence="13">Olfactory receptor</fullName>
    </recommendedName>
</protein>
<keyword evidence="6 13" id="KW-1133">Transmembrane helix</keyword>
<keyword evidence="4 12" id="KW-0812">Transmembrane</keyword>
<keyword evidence="5 13" id="KW-0552">Olfaction</keyword>
<organism evidence="15 16">
    <name type="scientific">Pyxicephalus adspersus</name>
    <name type="common">African bullfrog</name>
    <dbReference type="NCBI Taxonomy" id="30357"/>
    <lineage>
        <taxon>Eukaryota</taxon>
        <taxon>Metazoa</taxon>
        <taxon>Chordata</taxon>
        <taxon>Craniata</taxon>
        <taxon>Vertebrata</taxon>
        <taxon>Euteleostomi</taxon>
        <taxon>Amphibia</taxon>
        <taxon>Batrachia</taxon>
        <taxon>Anura</taxon>
        <taxon>Neobatrachia</taxon>
        <taxon>Ranoidea</taxon>
        <taxon>Pyxicephalidae</taxon>
        <taxon>Pyxicephalinae</taxon>
        <taxon>Pyxicephalus</taxon>
    </lineage>
</organism>
<keyword evidence="10" id="KW-0325">Glycoprotein</keyword>
<dbReference type="GO" id="GO:0005886">
    <property type="term" value="C:plasma membrane"/>
    <property type="evidence" value="ECO:0007669"/>
    <property type="project" value="UniProtKB-SubCell"/>
</dbReference>
<dbReference type="Gene3D" id="1.20.1070.10">
    <property type="entry name" value="Rhodopsin 7-helix transmembrane proteins"/>
    <property type="match status" value="1"/>
</dbReference>
<feature type="transmembrane region" description="Helical" evidence="13">
    <location>
        <begin position="273"/>
        <end position="291"/>
    </location>
</feature>
<dbReference type="InterPro" id="IPR017452">
    <property type="entry name" value="GPCR_Rhodpsn_7TM"/>
</dbReference>
<evidence type="ECO:0000256" key="13">
    <source>
        <dbReference type="RuleBase" id="RU363047"/>
    </source>
</evidence>
<evidence type="ECO:0000256" key="8">
    <source>
        <dbReference type="ARBA" id="ARBA00023136"/>
    </source>
</evidence>
<dbReference type="PRINTS" id="PR00245">
    <property type="entry name" value="OLFACTORYR"/>
</dbReference>
<feature type="transmembrane region" description="Helical" evidence="13">
    <location>
        <begin position="25"/>
        <end position="51"/>
    </location>
</feature>
<comment type="similarity">
    <text evidence="12">Belongs to the G-protein coupled receptor 1 family.</text>
</comment>
<feature type="transmembrane region" description="Helical" evidence="13">
    <location>
        <begin position="63"/>
        <end position="87"/>
    </location>
</feature>
<dbReference type="InterPro" id="IPR000725">
    <property type="entry name" value="Olfact_rcpt"/>
</dbReference>
<evidence type="ECO:0000256" key="9">
    <source>
        <dbReference type="ARBA" id="ARBA00023170"/>
    </source>
</evidence>
<dbReference type="AlphaFoldDB" id="A0AAV3AL94"/>
<feature type="transmembrane region" description="Helical" evidence="13">
    <location>
        <begin position="140"/>
        <end position="163"/>
    </location>
</feature>
<comment type="subcellular location">
    <subcellularLocation>
        <location evidence="1 13">Cell membrane</location>
        <topology evidence="1 13">Multi-pass membrane protein</topology>
    </subcellularLocation>
</comment>
<evidence type="ECO:0000256" key="3">
    <source>
        <dbReference type="ARBA" id="ARBA00022606"/>
    </source>
</evidence>
<evidence type="ECO:0000256" key="4">
    <source>
        <dbReference type="ARBA" id="ARBA00022692"/>
    </source>
</evidence>
<dbReference type="InterPro" id="IPR000276">
    <property type="entry name" value="GPCR_Rhodpsn"/>
</dbReference>
<dbReference type="Pfam" id="PF00001">
    <property type="entry name" value="7tm_1"/>
    <property type="match status" value="1"/>
</dbReference>
<dbReference type="Proteomes" id="UP001181693">
    <property type="component" value="Unassembled WGS sequence"/>
</dbReference>
<dbReference type="PANTHER" id="PTHR26454">
    <property type="entry name" value="OLFACTORY RECEPTOR"/>
    <property type="match status" value="1"/>
</dbReference>
<evidence type="ECO:0000256" key="6">
    <source>
        <dbReference type="ARBA" id="ARBA00022989"/>
    </source>
</evidence>
<gene>
    <name evidence="15" type="ORF">GDO54_013901</name>
</gene>
<comment type="caution">
    <text evidence="15">The sequence shown here is derived from an EMBL/GenBank/DDBJ whole genome shotgun (WGS) entry which is preliminary data.</text>
</comment>
<dbReference type="GO" id="GO:0004984">
    <property type="term" value="F:olfactory receptor activity"/>
    <property type="evidence" value="ECO:0007669"/>
    <property type="project" value="InterPro"/>
</dbReference>
<dbReference type="PROSITE" id="PS50262">
    <property type="entry name" value="G_PROTEIN_RECEP_F1_2"/>
    <property type="match status" value="1"/>
</dbReference>
<proteinExistence type="inferred from homology"/>
<dbReference type="GO" id="GO:0004930">
    <property type="term" value="F:G protein-coupled receptor activity"/>
    <property type="evidence" value="ECO:0007669"/>
    <property type="project" value="UniProtKB-KW"/>
</dbReference>
<accession>A0AAV3AL94</accession>
<keyword evidence="3 13" id="KW-0716">Sensory transduction</keyword>
<dbReference type="PRINTS" id="PR00237">
    <property type="entry name" value="GPCRRHODOPSN"/>
</dbReference>
<feature type="domain" description="G-protein coupled receptors family 1 profile" evidence="14">
    <location>
        <begin position="42"/>
        <end position="289"/>
    </location>
</feature>
<evidence type="ECO:0000313" key="15">
    <source>
        <dbReference type="EMBL" id="DBA22913.1"/>
    </source>
</evidence>
<reference evidence="15" key="1">
    <citation type="thesis" date="2020" institute="ProQuest LLC" country="789 East Eisenhower Parkway, Ann Arbor, MI, USA">
        <title>Comparative Genomics and Chromosome Evolution.</title>
        <authorList>
            <person name="Mudd A.B."/>
        </authorList>
    </citation>
    <scope>NUCLEOTIDE SEQUENCE</scope>
    <source>
        <strain evidence="15">1538</strain>
        <tissue evidence="15">Blood</tissue>
    </source>
</reference>
<keyword evidence="11 12" id="KW-0807">Transducer</keyword>
<dbReference type="FunFam" id="1.20.1070.10:FF:000010">
    <property type="entry name" value="Olfactory receptor"/>
    <property type="match status" value="1"/>
</dbReference>
<name>A0AAV3AL94_PYXAD</name>
<feature type="transmembrane region" description="Helical" evidence="13">
    <location>
        <begin position="200"/>
        <end position="224"/>
    </location>
</feature>
<dbReference type="PROSITE" id="PS00237">
    <property type="entry name" value="G_PROTEIN_RECEP_F1_1"/>
    <property type="match status" value="1"/>
</dbReference>
<evidence type="ECO:0000256" key="1">
    <source>
        <dbReference type="ARBA" id="ARBA00004651"/>
    </source>
</evidence>